<evidence type="ECO:0000313" key="2">
    <source>
        <dbReference type="Proteomes" id="UP000308197"/>
    </source>
</evidence>
<keyword evidence="2" id="KW-1185">Reference proteome</keyword>
<dbReference type="InParanoid" id="A0A5C3P574"/>
<dbReference type="Proteomes" id="UP000308197">
    <property type="component" value="Unassembled WGS sequence"/>
</dbReference>
<proteinExistence type="predicted"/>
<evidence type="ECO:0000313" key="1">
    <source>
        <dbReference type="EMBL" id="TFK84007.1"/>
    </source>
</evidence>
<dbReference type="EMBL" id="ML211348">
    <property type="protein sequence ID" value="TFK84007.1"/>
    <property type="molecule type" value="Genomic_DNA"/>
</dbReference>
<accession>A0A5C3P574</accession>
<reference evidence="1 2" key="1">
    <citation type="journal article" date="2019" name="Nat. Ecol. Evol.">
        <title>Megaphylogeny resolves global patterns of mushroom evolution.</title>
        <authorList>
            <person name="Varga T."/>
            <person name="Krizsan K."/>
            <person name="Foldi C."/>
            <person name="Dima B."/>
            <person name="Sanchez-Garcia M."/>
            <person name="Sanchez-Ramirez S."/>
            <person name="Szollosi G.J."/>
            <person name="Szarkandi J.G."/>
            <person name="Papp V."/>
            <person name="Albert L."/>
            <person name="Andreopoulos W."/>
            <person name="Angelini C."/>
            <person name="Antonin V."/>
            <person name="Barry K.W."/>
            <person name="Bougher N.L."/>
            <person name="Buchanan P."/>
            <person name="Buyck B."/>
            <person name="Bense V."/>
            <person name="Catcheside P."/>
            <person name="Chovatia M."/>
            <person name="Cooper J."/>
            <person name="Damon W."/>
            <person name="Desjardin D."/>
            <person name="Finy P."/>
            <person name="Geml J."/>
            <person name="Haridas S."/>
            <person name="Hughes K."/>
            <person name="Justo A."/>
            <person name="Karasinski D."/>
            <person name="Kautmanova I."/>
            <person name="Kiss B."/>
            <person name="Kocsube S."/>
            <person name="Kotiranta H."/>
            <person name="LaButti K.M."/>
            <person name="Lechner B.E."/>
            <person name="Liimatainen K."/>
            <person name="Lipzen A."/>
            <person name="Lukacs Z."/>
            <person name="Mihaltcheva S."/>
            <person name="Morgado L.N."/>
            <person name="Niskanen T."/>
            <person name="Noordeloos M.E."/>
            <person name="Ohm R.A."/>
            <person name="Ortiz-Santana B."/>
            <person name="Ovrebo C."/>
            <person name="Racz N."/>
            <person name="Riley R."/>
            <person name="Savchenko A."/>
            <person name="Shiryaev A."/>
            <person name="Soop K."/>
            <person name="Spirin V."/>
            <person name="Szebenyi C."/>
            <person name="Tomsovsky M."/>
            <person name="Tulloss R.E."/>
            <person name="Uehling J."/>
            <person name="Grigoriev I.V."/>
            <person name="Vagvolgyi C."/>
            <person name="Papp T."/>
            <person name="Martin F.M."/>
            <person name="Miettinen O."/>
            <person name="Hibbett D.S."/>
            <person name="Nagy L.G."/>
        </authorList>
    </citation>
    <scope>NUCLEOTIDE SEQUENCE [LARGE SCALE GENOMIC DNA]</scope>
    <source>
        <strain evidence="1 2">HHB13444</strain>
    </source>
</reference>
<name>A0A5C3P574_9APHY</name>
<protein>
    <submittedName>
        <fullName evidence="1">Uncharacterized protein</fullName>
    </submittedName>
</protein>
<sequence>MVEMVSKHKIITERVRGYKTHTALVQKNTTVYPDSNIAIVITAYTVMIQYPAHIKLHVGFSDGLRRQIDLFRPASYTAKESLIRDFLETCIPPPHARLL</sequence>
<gene>
    <name evidence="1" type="ORF">K466DRAFT_602384</name>
</gene>
<dbReference type="AlphaFoldDB" id="A0A5C3P574"/>
<organism evidence="1 2">
    <name type="scientific">Polyporus arcularius HHB13444</name>
    <dbReference type="NCBI Taxonomy" id="1314778"/>
    <lineage>
        <taxon>Eukaryota</taxon>
        <taxon>Fungi</taxon>
        <taxon>Dikarya</taxon>
        <taxon>Basidiomycota</taxon>
        <taxon>Agaricomycotina</taxon>
        <taxon>Agaricomycetes</taxon>
        <taxon>Polyporales</taxon>
        <taxon>Polyporaceae</taxon>
        <taxon>Polyporus</taxon>
    </lineage>
</organism>